<accession>A0AAW9Q1L8</accession>
<dbReference type="RefSeq" id="WP_332288199.1">
    <property type="nucleotide sequence ID" value="NZ_JAZIBG010000017.1"/>
</dbReference>
<evidence type="ECO:0000313" key="2">
    <source>
        <dbReference type="Proteomes" id="UP001336250"/>
    </source>
</evidence>
<dbReference type="Proteomes" id="UP001336250">
    <property type="component" value="Unassembled WGS sequence"/>
</dbReference>
<organism evidence="1 2">
    <name type="scientific">Aquincola agrisoli</name>
    <dbReference type="NCBI Taxonomy" id="3119538"/>
    <lineage>
        <taxon>Bacteria</taxon>
        <taxon>Pseudomonadati</taxon>
        <taxon>Pseudomonadota</taxon>
        <taxon>Betaproteobacteria</taxon>
        <taxon>Burkholderiales</taxon>
        <taxon>Sphaerotilaceae</taxon>
        <taxon>Aquincola</taxon>
    </lineage>
</organism>
<gene>
    <name evidence="1" type="ORF">V4F39_04960</name>
</gene>
<protein>
    <submittedName>
        <fullName evidence="1">Uncharacterized protein</fullName>
    </submittedName>
</protein>
<dbReference type="EMBL" id="JAZIBG010000017">
    <property type="protein sequence ID" value="MEF7613254.1"/>
    <property type="molecule type" value="Genomic_DNA"/>
</dbReference>
<name>A0AAW9Q1L8_9BURK</name>
<evidence type="ECO:0000313" key="1">
    <source>
        <dbReference type="EMBL" id="MEF7613254.1"/>
    </source>
</evidence>
<sequence>MTAWNEHDPVEAARRLGHDLYVGTRLPKHTGWPEAVQEGFSAAAFDGLARRTPDRFERKWLQLRLGACRRGRIVDDDVTVDLLRELDLTHCPVTREPLTHGERADTDWSVDRLNNDAAYAASNLAVMSTRANRAKGARRFEEALALSTREVPTDGLTPVQWLRLAVLMLGPAFATRPHDAPPLPLCAPLPSRAVRLAQQQIQRLFIVNARRPAGKNRLVRDLLPACASERSRLRLRRLADILHEGLKRPQDDQACWDAWLVPEAMPALTAWRESLDAEGWGRAAAVAGRLAGARRETPRRLQAWCLPSQGYHLGWLPRPRAFA</sequence>
<proteinExistence type="predicted"/>
<dbReference type="AlphaFoldDB" id="A0AAW9Q1L8"/>
<comment type="caution">
    <text evidence="1">The sequence shown here is derived from an EMBL/GenBank/DDBJ whole genome shotgun (WGS) entry which is preliminary data.</text>
</comment>
<reference evidence="1 2" key="1">
    <citation type="submission" date="2024-02" db="EMBL/GenBank/DDBJ databases">
        <title>Genome sequence of Aquincola sp. MAHUQ-54.</title>
        <authorList>
            <person name="Huq M.A."/>
        </authorList>
    </citation>
    <scope>NUCLEOTIDE SEQUENCE [LARGE SCALE GENOMIC DNA]</scope>
    <source>
        <strain evidence="1 2">MAHUQ-54</strain>
    </source>
</reference>
<keyword evidence="2" id="KW-1185">Reference proteome</keyword>